<dbReference type="RefSeq" id="XP_001324208.1">
    <property type="nucleotide sequence ID" value="XM_001324173.1"/>
</dbReference>
<organism evidence="2 3">
    <name type="scientific">Trichomonas vaginalis (strain ATCC PRA-98 / G3)</name>
    <dbReference type="NCBI Taxonomy" id="412133"/>
    <lineage>
        <taxon>Eukaryota</taxon>
        <taxon>Metamonada</taxon>
        <taxon>Parabasalia</taxon>
        <taxon>Trichomonadida</taxon>
        <taxon>Trichomonadidae</taxon>
        <taxon>Trichomonas</taxon>
    </lineage>
</organism>
<protein>
    <submittedName>
        <fullName evidence="2">Uncharacterized protein</fullName>
    </submittedName>
</protein>
<gene>
    <name evidence="2" type="ORF">TVAG_271680</name>
</gene>
<keyword evidence="3" id="KW-1185">Reference proteome</keyword>
<keyword evidence="1" id="KW-0472">Membrane</keyword>
<evidence type="ECO:0000313" key="3">
    <source>
        <dbReference type="Proteomes" id="UP000001542"/>
    </source>
</evidence>
<name>A2E5R5_TRIV3</name>
<keyword evidence="1" id="KW-0812">Transmembrane</keyword>
<sequence>MLSLLCVSKLSSIGFYSVILNQSYPNIEVATSESNKVYLTYQLPKYRSSSPTVSFKYYNDSINHTFYFNESTGITFTKTRFNISFESKYDAIQFNIYIMDFRACNYSFLTLGNMEYRLYPYKAGKICVFPHNIPRKVKFLNKREDIVSNYAYIGSHTVAYSPTITDISDISVLVADFKYEYSNSIVIYDSTDRNMDEDCEHHSFMILNDTGLIPEYKYFDGYTYPYCLEKSDSLRLFLIIFFSIFGVVVITTTVLCIVCCCCLRPRSLPPAAQPTQVYVNYPQYAQPAPNPYANNQAQNPPLYTQPLLQNQQQPASAQEPLKSPY</sequence>
<feature type="transmembrane region" description="Helical" evidence="1">
    <location>
        <begin position="236"/>
        <end position="263"/>
    </location>
</feature>
<dbReference type="AlphaFoldDB" id="A2E5R5"/>
<reference evidence="2" key="1">
    <citation type="submission" date="2006-10" db="EMBL/GenBank/DDBJ databases">
        <authorList>
            <person name="Amadeo P."/>
            <person name="Zhao Q."/>
            <person name="Wortman J."/>
            <person name="Fraser-Liggett C."/>
            <person name="Carlton J."/>
        </authorList>
    </citation>
    <scope>NUCLEOTIDE SEQUENCE</scope>
    <source>
        <strain evidence="2">G3</strain>
    </source>
</reference>
<dbReference type="KEGG" id="tva:4769945"/>
<dbReference type="VEuPathDB" id="TrichDB:TVAG_271680"/>
<dbReference type="EMBL" id="DS113309">
    <property type="protein sequence ID" value="EAY11985.1"/>
    <property type="molecule type" value="Genomic_DNA"/>
</dbReference>
<reference evidence="2" key="2">
    <citation type="journal article" date="2007" name="Science">
        <title>Draft genome sequence of the sexually transmitted pathogen Trichomonas vaginalis.</title>
        <authorList>
            <person name="Carlton J.M."/>
            <person name="Hirt R.P."/>
            <person name="Silva J.C."/>
            <person name="Delcher A.L."/>
            <person name="Schatz M."/>
            <person name="Zhao Q."/>
            <person name="Wortman J.R."/>
            <person name="Bidwell S.L."/>
            <person name="Alsmark U.C.M."/>
            <person name="Besteiro S."/>
            <person name="Sicheritz-Ponten T."/>
            <person name="Noel C.J."/>
            <person name="Dacks J.B."/>
            <person name="Foster P.G."/>
            <person name="Simillion C."/>
            <person name="Van de Peer Y."/>
            <person name="Miranda-Saavedra D."/>
            <person name="Barton G.J."/>
            <person name="Westrop G.D."/>
            <person name="Mueller S."/>
            <person name="Dessi D."/>
            <person name="Fiori P.L."/>
            <person name="Ren Q."/>
            <person name="Paulsen I."/>
            <person name="Zhang H."/>
            <person name="Bastida-Corcuera F.D."/>
            <person name="Simoes-Barbosa A."/>
            <person name="Brown M.T."/>
            <person name="Hayes R.D."/>
            <person name="Mukherjee M."/>
            <person name="Okumura C.Y."/>
            <person name="Schneider R."/>
            <person name="Smith A.J."/>
            <person name="Vanacova S."/>
            <person name="Villalvazo M."/>
            <person name="Haas B.J."/>
            <person name="Pertea M."/>
            <person name="Feldblyum T.V."/>
            <person name="Utterback T.R."/>
            <person name="Shu C.L."/>
            <person name="Osoegawa K."/>
            <person name="de Jong P.J."/>
            <person name="Hrdy I."/>
            <person name="Horvathova L."/>
            <person name="Zubacova Z."/>
            <person name="Dolezal P."/>
            <person name="Malik S.B."/>
            <person name="Logsdon J.M. Jr."/>
            <person name="Henze K."/>
            <person name="Gupta A."/>
            <person name="Wang C.C."/>
            <person name="Dunne R.L."/>
            <person name="Upcroft J.A."/>
            <person name="Upcroft P."/>
            <person name="White O."/>
            <person name="Salzberg S.L."/>
            <person name="Tang P."/>
            <person name="Chiu C.-H."/>
            <person name="Lee Y.-S."/>
            <person name="Embley T.M."/>
            <person name="Coombs G.H."/>
            <person name="Mottram J.C."/>
            <person name="Tachezy J."/>
            <person name="Fraser-Liggett C.M."/>
            <person name="Johnson P.J."/>
        </authorList>
    </citation>
    <scope>NUCLEOTIDE SEQUENCE [LARGE SCALE GENOMIC DNA]</scope>
    <source>
        <strain evidence="2">G3</strain>
    </source>
</reference>
<dbReference type="Proteomes" id="UP000001542">
    <property type="component" value="Unassembled WGS sequence"/>
</dbReference>
<keyword evidence="1" id="KW-1133">Transmembrane helix</keyword>
<evidence type="ECO:0000256" key="1">
    <source>
        <dbReference type="SAM" id="Phobius"/>
    </source>
</evidence>
<proteinExistence type="predicted"/>
<dbReference type="InParanoid" id="A2E5R5"/>
<evidence type="ECO:0000313" key="2">
    <source>
        <dbReference type="EMBL" id="EAY11985.1"/>
    </source>
</evidence>
<accession>A2E5R5</accession>
<dbReference type="VEuPathDB" id="TrichDB:TVAGG3_0257150"/>